<evidence type="ECO:0000313" key="2">
    <source>
        <dbReference type="EMBL" id="GAT45069.1"/>
    </source>
</evidence>
<sequence>MSPRVASCPELPSCQLLPGFDSERFTSKGRMAAPDLAALLSGARQHLARLDDVLRPQATETISIRRRAKAIDLIASLALIIAPIHQLPSEVLALIFIETVQPDAWKTEEDWQTDTSSFRSALRISQVCSAWRKVALSNPRLWCVVLPLDGAPDTLESALVAGRFFKLSEPFPLPLFCPSECGAHMRHEILDASYRASSLDARCLDLLKDTLGDGCPVLEVLRSLYVNVSPKCWRQETAAFLTAGNLSTVELHNAFFPLPWSLLTKLTLIYANIEPDDCLDALFQCTALTDLTLVMQLWEDEPSSKLPSHTLPALESLRLEFVDGELEGISFHNIFSVLRLPALLSLSLTLSFEGADDWNNNTQTAFTNFLLGATQLERLYLGACPVGGGNVQAILICAPKLQELEMHRCFALFADALIGNLTYEPADPTAPLAPLLHSIVVNDFVGEEVDEEILGAMIASRAPPGKGKFVVAPWRKIHLRYGELGYSESDPISPALRAKIAVLKKRGLDVSIRNFKHDTACFPFFLPTPTSFCPLAMTSTKRKRLDSEEGVSDPVVRSAVWFSDGNVILQAERRYFRVYRGTLALHSSDLETRIDEAEDEPLRLEGCPVVVVTDAAEDVERVLQKYFHAAYSNGDPIPFHVIASFLRIARSWGIDSLFDEAYDRLEQCLPTTLKTWNQNHSRQLVALEPSPFAWLILVCNIMKLARELGLHELLPAGFLFLSFPNALAGVLPHLPTADAQTVLRGTPRVNSSIARHAMNWLNGDTAGCLAPPHCAMVKQTTRMHIWHPTGSMYGMSLAQWHGAWVNGLCPRCAGEGRKQYAEGMVLFWEELPRIFGFGSWEELKGDDREGNGNEEN</sequence>
<name>A0ABQ0L3Q4_MYCCL</name>
<reference evidence="2" key="1">
    <citation type="submission" date="2014-09" db="EMBL/GenBank/DDBJ databases">
        <title>Genome sequence of the luminous mushroom Mycena chlorophos for searching fungal bioluminescence genes.</title>
        <authorList>
            <person name="Tanaka Y."/>
            <person name="Kasuga D."/>
            <person name="Oba Y."/>
            <person name="Hase S."/>
            <person name="Sato K."/>
            <person name="Oba Y."/>
            <person name="Sakakibara Y."/>
        </authorList>
    </citation>
    <scope>NUCLEOTIDE SEQUENCE</scope>
</reference>
<organism evidence="2 3">
    <name type="scientific">Mycena chlorophos</name>
    <name type="common">Agaric fungus</name>
    <name type="synonym">Agaricus chlorophos</name>
    <dbReference type="NCBI Taxonomy" id="658473"/>
    <lineage>
        <taxon>Eukaryota</taxon>
        <taxon>Fungi</taxon>
        <taxon>Dikarya</taxon>
        <taxon>Basidiomycota</taxon>
        <taxon>Agaricomycotina</taxon>
        <taxon>Agaricomycetes</taxon>
        <taxon>Agaricomycetidae</taxon>
        <taxon>Agaricales</taxon>
        <taxon>Marasmiineae</taxon>
        <taxon>Mycenaceae</taxon>
        <taxon>Mycena</taxon>
    </lineage>
</organism>
<dbReference type="Pfam" id="PF12937">
    <property type="entry name" value="F-box-like"/>
    <property type="match status" value="1"/>
</dbReference>
<keyword evidence="3" id="KW-1185">Reference proteome</keyword>
<feature type="domain" description="F-box" evidence="1">
    <location>
        <begin position="84"/>
        <end position="142"/>
    </location>
</feature>
<dbReference type="InterPro" id="IPR001810">
    <property type="entry name" value="F-box_dom"/>
</dbReference>
<dbReference type="EMBL" id="DF840644">
    <property type="protein sequence ID" value="GAT45069.1"/>
    <property type="molecule type" value="Genomic_DNA"/>
</dbReference>
<protein>
    <recommendedName>
        <fullName evidence="1">F-box domain-containing protein</fullName>
    </recommendedName>
</protein>
<dbReference type="SUPFAM" id="SSF52047">
    <property type="entry name" value="RNI-like"/>
    <property type="match status" value="1"/>
</dbReference>
<accession>A0ABQ0L3Q4</accession>
<proteinExistence type="predicted"/>
<dbReference type="Proteomes" id="UP000815677">
    <property type="component" value="Unassembled WGS sequence"/>
</dbReference>
<gene>
    <name evidence="2" type="ORF">MCHLO_02662</name>
</gene>
<evidence type="ECO:0000313" key="3">
    <source>
        <dbReference type="Proteomes" id="UP000815677"/>
    </source>
</evidence>
<dbReference type="Gene3D" id="1.20.1280.50">
    <property type="match status" value="1"/>
</dbReference>
<dbReference type="Gene3D" id="3.80.10.10">
    <property type="entry name" value="Ribonuclease Inhibitor"/>
    <property type="match status" value="1"/>
</dbReference>
<dbReference type="InterPro" id="IPR032675">
    <property type="entry name" value="LRR_dom_sf"/>
</dbReference>
<evidence type="ECO:0000259" key="1">
    <source>
        <dbReference type="Pfam" id="PF12937"/>
    </source>
</evidence>